<dbReference type="RefSeq" id="WP_183792776.1">
    <property type="nucleotide sequence ID" value="NZ_JACIDU010000009.1"/>
</dbReference>
<comment type="caution">
    <text evidence="5">The sequence shown here is derived from an EMBL/GenBank/DDBJ whole genome shotgun (WGS) entry which is preliminary data.</text>
</comment>
<accession>A0A7W6P2H6</accession>
<evidence type="ECO:0000256" key="3">
    <source>
        <dbReference type="ARBA" id="ARBA00023284"/>
    </source>
</evidence>
<dbReference type="PANTHER" id="PTHR42852">
    <property type="entry name" value="THIOL:DISULFIDE INTERCHANGE PROTEIN DSBE"/>
    <property type="match status" value="1"/>
</dbReference>
<dbReference type="Proteomes" id="UP000584824">
    <property type="component" value="Unassembled WGS sequence"/>
</dbReference>
<evidence type="ECO:0000256" key="2">
    <source>
        <dbReference type="ARBA" id="ARBA00022748"/>
    </source>
</evidence>
<organism evidence="5 6">
    <name type="scientific">Allorhizobium borbori</name>
    <dbReference type="NCBI Taxonomy" id="485907"/>
    <lineage>
        <taxon>Bacteria</taxon>
        <taxon>Pseudomonadati</taxon>
        <taxon>Pseudomonadota</taxon>
        <taxon>Alphaproteobacteria</taxon>
        <taxon>Hyphomicrobiales</taxon>
        <taxon>Rhizobiaceae</taxon>
        <taxon>Rhizobium/Agrobacterium group</taxon>
        <taxon>Allorhizobium</taxon>
    </lineage>
</organism>
<feature type="domain" description="Thioredoxin" evidence="4">
    <location>
        <begin position="50"/>
        <end position="220"/>
    </location>
</feature>
<dbReference type="InterPro" id="IPR013740">
    <property type="entry name" value="Redoxin"/>
</dbReference>
<keyword evidence="6" id="KW-1185">Reference proteome</keyword>
<gene>
    <name evidence="5" type="ORF">GGQ66_002419</name>
</gene>
<dbReference type="InterPro" id="IPR017937">
    <property type="entry name" value="Thioredoxin_CS"/>
</dbReference>
<dbReference type="PROSITE" id="PS51352">
    <property type="entry name" value="THIOREDOXIN_2"/>
    <property type="match status" value="1"/>
</dbReference>
<name>A0A7W6P2H6_9HYPH</name>
<evidence type="ECO:0000313" key="5">
    <source>
        <dbReference type="EMBL" id="MBB4103851.1"/>
    </source>
</evidence>
<dbReference type="SUPFAM" id="SSF52833">
    <property type="entry name" value="Thioredoxin-like"/>
    <property type="match status" value="1"/>
</dbReference>
<dbReference type="InterPro" id="IPR036249">
    <property type="entry name" value="Thioredoxin-like_sf"/>
</dbReference>
<proteinExistence type="predicted"/>
<dbReference type="GO" id="GO:0030313">
    <property type="term" value="C:cell envelope"/>
    <property type="evidence" value="ECO:0007669"/>
    <property type="project" value="UniProtKB-SubCell"/>
</dbReference>
<dbReference type="GO" id="GO:0016853">
    <property type="term" value="F:isomerase activity"/>
    <property type="evidence" value="ECO:0007669"/>
    <property type="project" value="UniProtKB-KW"/>
</dbReference>
<dbReference type="PROSITE" id="PS00194">
    <property type="entry name" value="THIOREDOXIN_1"/>
    <property type="match status" value="1"/>
</dbReference>
<keyword evidence="5" id="KW-0413">Isomerase</keyword>
<sequence>MTKKRPLGLPSAKLIVVAALTGLTAGAVAVYVKRMGSGNTDAPVVAASGECAASKAKADALKPFLKGEIATMAAVDQPRSIPLSFKGEGGKDLTLADFKGKSLLLNLWATWCVPCRKEMPALDHLEKAKGGADFEVVAVNIDTGSDEKPKAFLTETGITSLGYYRDASMGVFNTVKKEGLAIGLPATLLFDAEGCLTAAMNGPAEWAGADAQALVDQAVKLK</sequence>
<evidence type="ECO:0000313" key="6">
    <source>
        <dbReference type="Proteomes" id="UP000584824"/>
    </source>
</evidence>
<dbReference type="Pfam" id="PF08534">
    <property type="entry name" value="Redoxin"/>
    <property type="match status" value="1"/>
</dbReference>
<protein>
    <submittedName>
        <fullName evidence="5">Thiol-disulfide isomerase/thioredoxin</fullName>
    </submittedName>
</protein>
<keyword evidence="3" id="KW-0676">Redox-active center</keyword>
<dbReference type="InterPro" id="IPR050553">
    <property type="entry name" value="Thioredoxin_ResA/DsbE_sf"/>
</dbReference>
<keyword evidence="2" id="KW-0201">Cytochrome c-type biogenesis</keyword>
<dbReference type="NCBIfam" id="NF047696">
    <property type="entry name" value="ThlDiSintTplARhiz"/>
    <property type="match status" value="1"/>
</dbReference>
<dbReference type="Gene3D" id="3.40.30.10">
    <property type="entry name" value="Glutaredoxin"/>
    <property type="match status" value="1"/>
</dbReference>
<dbReference type="AlphaFoldDB" id="A0A7W6P2H6"/>
<comment type="subcellular location">
    <subcellularLocation>
        <location evidence="1">Cell envelope</location>
    </subcellularLocation>
</comment>
<dbReference type="EMBL" id="JACIDU010000009">
    <property type="protein sequence ID" value="MBB4103851.1"/>
    <property type="molecule type" value="Genomic_DNA"/>
</dbReference>
<dbReference type="GO" id="GO:0015036">
    <property type="term" value="F:disulfide oxidoreductase activity"/>
    <property type="evidence" value="ECO:0007669"/>
    <property type="project" value="UniProtKB-ARBA"/>
</dbReference>
<reference evidence="5 6" key="1">
    <citation type="submission" date="2020-08" db="EMBL/GenBank/DDBJ databases">
        <title>Genomic Encyclopedia of Type Strains, Phase IV (KMG-IV): sequencing the most valuable type-strain genomes for metagenomic binning, comparative biology and taxonomic classification.</title>
        <authorList>
            <person name="Goeker M."/>
        </authorList>
    </citation>
    <scope>NUCLEOTIDE SEQUENCE [LARGE SCALE GENOMIC DNA]</scope>
    <source>
        <strain evidence="5 6">DSM 26385</strain>
    </source>
</reference>
<evidence type="ECO:0000256" key="1">
    <source>
        <dbReference type="ARBA" id="ARBA00004196"/>
    </source>
</evidence>
<dbReference type="GO" id="GO:0017004">
    <property type="term" value="P:cytochrome complex assembly"/>
    <property type="evidence" value="ECO:0007669"/>
    <property type="project" value="UniProtKB-KW"/>
</dbReference>
<dbReference type="InterPro" id="IPR013766">
    <property type="entry name" value="Thioredoxin_domain"/>
</dbReference>
<dbReference type="CDD" id="cd02966">
    <property type="entry name" value="TlpA_like_family"/>
    <property type="match status" value="1"/>
</dbReference>
<dbReference type="PANTHER" id="PTHR42852:SF13">
    <property type="entry name" value="PROTEIN DIPZ"/>
    <property type="match status" value="1"/>
</dbReference>
<evidence type="ECO:0000259" key="4">
    <source>
        <dbReference type="PROSITE" id="PS51352"/>
    </source>
</evidence>